<feature type="transmembrane region" description="Helical" evidence="6">
    <location>
        <begin position="288"/>
        <end position="313"/>
    </location>
</feature>
<dbReference type="AlphaFoldDB" id="A0A6J8AZ06"/>
<dbReference type="Pfam" id="PF02931">
    <property type="entry name" value="Neur_chan_LBD"/>
    <property type="match status" value="1"/>
</dbReference>
<evidence type="ECO:0000256" key="1">
    <source>
        <dbReference type="ARBA" id="ARBA00004141"/>
    </source>
</evidence>
<dbReference type="InterPro" id="IPR006202">
    <property type="entry name" value="Neur_chan_lig-bd"/>
</dbReference>
<dbReference type="SUPFAM" id="SSF63712">
    <property type="entry name" value="Nicotinic receptor ligand binding domain-like"/>
    <property type="match status" value="2"/>
</dbReference>
<dbReference type="InterPro" id="IPR038050">
    <property type="entry name" value="Neuro_actylchol_rec"/>
</dbReference>
<dbReference type="Gene3D" id="2.70.170.10">
    <property type="entry name" value="Neurotransmitter-gated ion-channel ligand-binding domain"/>
    <property type="match status" value="2"/>
</dbReference>
<evidence type="ECO:0000256" key="4">
    <source>
        <dbReference type="ARBA" id="ARBA00023136"/>
    </source>
</evidence>
<dbReference type="InterPro" id="IPR006029">
    <property type="entry name" value="Neurotrans-gated_channel_TM"/>
</dbReference>
<dbReference type="InterPro" id="IPR036734">
    <property type="entry name" value="Neur_chan_lig-bd_sf"/>
</dbReference>
<feature type="region of interest" description="Disordered" evidence="5">
    <location>
        <begin position="344"/>
        <end position="371"/>
    </location>
</feature>
<evidence type="ECO:0000313" key="11">
    <source>
        <dbReference type="Proteomes" id="UP000507470"/>
    </source>
</evidence>
<feature type="signal peptide" evidence="7">
    <location>
        <begin position="1"/>
        <end position="19"/>
    </location>
</feature>
<evidence type="ECO:0000259" key="8">
    <source>
        <dbReference type="Pfam" id="PF02931"/>
    </source>
</evidence>
<dbReference type="SUPFAM" id="SSF90112">
    <property type="entry name" value="Neurotransmitter-gated ion-channel transmembrane pore"/>
    <property type="match status" value="1"/>
</dbReference>
<evidence type="ECO:0000256" key="3">
    <source>
        <dbReference type="ARBA" id="ARBA00022989"/>
    </source>
</evidence>
<evidence type="ECO:0000256" key="2">
    <source>
        <dbReference type="ARBA" id="ARBA00022692"/>
    </source>
</evidence>
<keyword evidence="3 6" id="KW-1133">Transmembrane helix</keyword>
<feature type="domain" description="Neurotransmitter-gated ion-channel transmembrane" evidence="9">
    <location>
        <begin position="236"/>
        <end position="420"/>
    </location>
</feature>
<dbReference type="EMBL" id="CACVKT020002042">
    <property type="protein sequence ID" value="CAC5374642.1"/>
    <property type="molecule type" value="Genomic_DNA"/>
</dbReference>
<gene>
    <name evidence="10" type="ORF">MCOR_11950</name>
</gene>
<feature type="domain" description="Neurotransmitter-gated ion-channel ligand-binding" evidence="8">
    <location>
        <begin position="28"/>
        <end position="229"/>
    </location>
</feature>
<keyword evidence="11" id="KW-1185">Reference proteome</keyword>
<keyword evidence="7" id="KW-0732">Signal</keyword>
<sequence>MLFVCAGSIIYLVSFSVCATFDDVTNLEQRFKNISPNIRPRVNQTDFVEITVLMTLESIKDYDEVSGTLTVVATYVLYWHDELRNWNKSDYGNLPIMRTPIIETWIPKILIRNMVSKRSVFLFDNDVDTRTTFVRYNSSGQAKFMVESSHECSCSAEVMYFPFDIHACAIELLTVEQSNEIRFRPLLNEIYMAYTQSNAEWSVQSNLVENELSEYYSLVKFSIILSRKPKFLFLNLVVPVLFLSFVNLLVFRLPVASGERASMAFTVLLTFVVFVSMVTNILPSSNVISLFNIFLQIQLFCSILITFCAVWSISHYHKFNEKDTSGVIASILIKASRRYRKKCKIKRNQSEAPREKRMPDDENKNTQPLDANFNENITNELTSDELRVCATFDDVTNLEQRFKSISPNIRPRLNQTDFVEIAVLMTLESIKDHDEISGTLTVVATYVLHWHDELRNWNESDDGNLTIMQTPITKTWIPENSDTKHGQ</sequence>
<evidence type="ECO:0000313" key="10">
    <source>
        <dbReference type="EMBL" id="CAC5374642.1"/>
    </source>
</evidence>
<organism evidence="10 11">
    <name type="scientific">Mytilus coruscus</name>
    <name type="common">Sea mussel</name>
    <dbReference type="NCBI Taxonomy" id="42192"/>
    <lineage>
        <taxon>Eukaryota</taxon>
        <taxon>Metazoa</taxon>
        <taxon>Spiralia</taxon>
        <taxon>Lophotrochozoa</taxon>
        <taxon>Mollusca</taxon>
        <taxon>Bivalvia</taxon>
        <taxon>Autobranchia</taxon>
        <taxon>Pteriomorphia</taxon>
        <taxon>Mytilida</taxon>
        <taxon>Mytiloidea</taxon>
        <taxon>Mytilidae</taxon>
        <taxon>Mytilinae</taxon>
        <taxon>Mytilus</taxon>
    </lineage>
</organism>
<feature type="transmembrane region" description="Helical" evidence="6">
    <location>
        <begin position="263"/>
        <end position="282"/>
    </location>
</feature>
<evidence type="ECO:0000259" key="9">
    <source>
        <dbReference type="Pfam" id="PF02932"/>
    </source>
</evidence>
<dbReference type="OrthoDB" id="6158976at2759"/>
<reference evidence="10 11" key="1">
    <citation type="submission" date="2020-06" db="EMBL/GenBank/DDBJ databases">
        <authorList>
            <person name="Li R."/>
            <person name="Bekaert M."/>
        </authorList>
    </citation>
    <scope>NUCLEOTIDE SEQUENCE [LARGE SCALE GENOMIC DNA]</scope>
    <source>
        <strain evidence="11">wild</strain>
    </source>
</reference>
<evidence type="ECO:0000256" key="6">
    <source>
        <dbReference type="SAM" id="Phobius"/>
    </source>
</evidence>
<feature type="chain" id="PRO_5026804407" evidence="7">
    <location>
        <begin position="20"/>
        <end position="487"/>
    </location>
</feature>
<keyword evidence="4 6" id="KW-0472">Membrane</keyword>
<name>A0A6J8AZ06_MYTCO</name>
<dbReference type="InterPro" id="IPR036719">
    <property type="entry name" value="Neuro-gated_channel_TM_sf"/>
</dbReference>
<dbReference type="CDD" id="cd19051">
    <property type="entry name" value="LGIC_TM_cation"/>
    <property type="match status" value="1"/>
</dbReference>
<accession>A0A6J8AZ06</accession>
<dbReference type="Gene3D" id="1.20.58.390">
    <property type="entry name" value="Neurotransmitter-gated ion-channel transmembrane domain"/>
    <property type="match status" value="1"/>
</dbReference>
<dbReference type="Pfam" id="PF02932">
    <property type="entry name" value="Neur_chan_memb"/>
    <property type="match status" value="1"/>
</dbReference>
<evidence type="ECO:0000256" key="5">
    <source>
        <dbReference type="SAM" id="MobiDB-lite"/>
    </source>
</evidence>
<keyword evidence="2 6" id="KW-0812">Transmembrane</keyword>
<dbReference type="CDD" id="cd18989">
    <property type="entry name" value="LGIC_ECD_cation"/>
    <property type="match status" value="1"/>
</dbReference>
<feature type="transmembrane region" description="Helical" evidence="6">
    <location>
        <begin position="231"/>
        <end position="251"/>
    </location>
</feature>
<dbReference type="InterPro" id="IPR006201">
    <property type="entry name" value="Neur_channel"/>
</dbReference>
<proteinExistence type="predicted"/>
<dbReference type="PANTHER" id="PTHR18945">
    <property type="entry name" value="NEUROTRANSMITTER GATED ION CHANNEL"/>
    <property type="match status" value="1"/>
</dbReference>
<dbReference type="GO" id="GO:0016020">
    <property type="term" value="C:membrane"/>
    <property type="evidence" value="ECO:0007669"/>
    <property type="project" value="UniProtKB-SubCell"/>
</dbReference>
<dbReference type="GO" id="GO:0004888">
    <property type="term" value="F:transmembrane signaling receptor activity"/>
    <property type="evidence" value="ECO:0007669"/>
    <property type="project" value="InterPro"/>
</dbReference>
<dbReference type="GO" id="GO:0005230">
    <property type="term" value="F:extracellular ligand-gated monoatomic ion channel activity"/>
    <property type="evidence" value="ECO:0007669"/>
    <property type="project" value="InterPro"/>
</dbReference>
<dbReference type="Proteomes" id="UP000507470">
    <property type="component" value="Unassembled WGS sequence"/>
</dbReference>
<evidence type="ECO:0000256" key="7">
    <source>
        <dbReference type="SAM" id="SignalP"/>
    </source>
</evidence>
<comment type="subcellular location">
    <subcellularLocation>
        <location evidence="1">Membrane</location>
        <topology evidence="1">Multi-pass membrane protein</topology>
    </subcellularLocation>
</comment>
<feature type="compositionally biased region" description="Basic and acidic residues" evidence="5">
    <location>
        <begin position="348"/>
        <end position="364"/>
    </location>
</feature>
<protein>
    <submittedName>
        <fullName evidence="10">CHRNB1</fullName>
    </submittedName>
</protein>